<dbReference type="Proteomes" id="UP001168821">
    <property type="component" value="Unassembled WGS sequence"/>
</dbReference>
<feature type="domain" description="Integrase zinc-binding" evidence="2">
    <location>
        <begin position="1"/>
        <end position="46"/>
    </location>
</feature>
<dbReference type="InterPro" id="IPR050951">
    <property type="entry name" value="Retrovirus_Pol_polyprotein"/>
</dbReference>
<organism evidence="4 5">
    <name type="scientific">Zophobas morio</name>
    <dbReference type="NCBI Taxonomy" id="2755281"/>
    <lineage>
        <taxon>Eukaryota</taxon>
        <taxon>Metazoa</taxon>
        <taxon>Ecdysozoa</taxon>
        <taxon>Arthropoda</taxon>
        <taxon>Hexapoda</taxon>
        <taxon>Insecta</taxon>
        <taxon>Pterygota</taxon>
        <taxon>Neoptera</taxon>
        <taxon>Endopterygota</taxon>
        <taxon>Coleoptera</taxon>
        <taxon>Polyphaga</taxon>
        <taxon>Cucujiformia</taxon>
        <taxon>Tenebrionidae</taxon>
        <taxon>Zophobas</taxon>
    </lineage>
</organism>
<evidence type="ECO:0000259" key="2">
    <source>
        <dbReference type="Pfam" id="PF17921"/>
    </source>
</evidence>
<comment type="caution">
    <text evidence="4">The sequence shown here is derived from an EMBL/GenBank/DDBJ whole genome shotgun (WGS) entry which is preliminary data.</text>
</comment>
<protein>
    <recommendedName>
        <fullName evidence="1">RNA-directed DNA polymerase</fullName>
        <ecNumber evidence="1">2.7.7.49</ecNumber>
    </recommendedName>
</protein>
<name>A0AA38IF05_9CUCU</name>
<accession>A0AA38IF05</accession>
<dbReference type="PANTHER" id="PTHR37984">
    <property type="entry name" value="PROTEIN CBG26694"/>
    <property type="match status" value="1"/>
</dbReference>
<dbReference type="EMBL" id="JALNTZ010000004">
    <property type="protein sequence ID" value="KAJ3655457.1"/>
    <property type="molecule type" value="Genomic_DNA"/>
</dbReference>
<dbReference type="Pfam" id="PF22938">
    <property type="entry name" value="Integrase_p58_C"/>
    <property type="match status" value="1"/>
</dbReference>
<keyword evidence="5" id="KW-1185">Reference proteome</keyword>
<dbReference type="PANTHER" id="PTHR37984:SF15">
    <property type="entry name" value="INTEGRASE CATALYTIC DOMAIN-CONTAINING PROTEIN"/>
    <property type="match status" value="1"/>
</dbReference>
<dbReference type="Pfam" id="PF17921">
    <property type="entry name" value="Integrase_H2C2"/>
    <property type="match status" value="1"/>
</dbReference>
<gene>
    <name evidence="4" type="ORF">Zmor_014588</name>
</gene>
<evidence type="ECO:0000313" key="4">
    <source>
        <dbReference type="EMBL" id="KAJ3655457.1"/>
    </source>
</evidence>
<dbReference type="InterPro" id="IPR054465">
    <property type="entry name" value="Integrase_p58-like_C"/>
</dbReference>
<dbReference type="AlphaFoldDB" id="A0AA38IF05"/>
<sequence>MHNGSSGAHFGINKTLPKIRERFYWVRCRQDIENWCKKCRTYAAVKGPQIRARGPMQPHNFGSPFRRTARDVTDPVPVTEKGNKGTKKKKLPRVHEMLRPKSRVERGRMKTCYDLRGKSVGFQAGDLVWLHNPQRRNGCCPKLLLDWESPYTIVTRINDVVYRIRQGPKTKTKIVHLGRLMKYSSSAVDVSDRDDQN</sequence>
<dbReference type="InterPro" id="IPR041588">
    <property type="entry name" value="Integrase_H2C2"/>
</dbReference>
<evidence type="ECO:0000259" key="3">
    <source>
        <dbReference type="Pfam" id="PF22938"/>
    </source>
</evidence>
<evidence type="ECO:0000256" key="1">
    <source>
        <dbReference type="ARBA" id="ARBA00012493"/>
    </source>
</evidence>
<evidence type="ECO:0000313" key="5">
    <source>
        <dbReference type="Proteomes" id="UP001168821"/>
    </source>
</evidence>
<feature type="domain" description="Integrase p58-like C-terminal" evidence="3">
    <location>
        <begin position="150"/>
        <end position="180"/>
    </location>
</feature>
<proteinExistence type="predicted"/>
<dbReference type="GO" id="GO:0003964">
    <property type="term" value="F:RNA-directed DNA polymerase activity"/>
    <property type="evidence" value="ECO:0007669"/>
    <property type="project" value="UniProtKB-EC"/>
</dbReference>
<dbReference type="EC" id="2.7.7.49" evidence="1"/>
<dbReference type="Gene3D" id="1.10.340.70">
    <property type="match status" value="1"/>
</dbReference>
<reference evidence="4" key="1">
    <citation type="journal article" date="2023" name="G3 (Bethesda)">
        <title>Whole genome assemblies of Zophobas morio and Tenebrio molitor.</title>
        <authorList>
            <person name="Kaur S."/>
            <person name="Stinson S.A."/>
            <person name="diCenzo G.C."/>
        </authorList>
    </citation>
    <scope>NUCLEOTIDE SEQUENCE</scope>
    <source>
        <strain evidence="4">QUZm001</strain>
    </source>
</reference>